<evidence type="ECO:0000313" key="2">
    <source>
        <dbReference type="Proteomes" id="UP000487757"/>
    </source>
</evidence>
<reference evidence="1 2" key="1">
    <citation type="submission" date="2019-11" db="EMBL/GenBank/DDBJ databases">
        <title>Pedobacter petrophilus genome.</title>
        <authorList>
            <person name="Feldbauer M.J."/>
            <person name="Newman J.D."/>
        </authorList>
    </citation>
    <scope>NUCLEOTIDE SEQUENCE [LARGE SCALE GENOMIC DNA]</scope>
    <source>
        <strain evidence="1 2">LMG 29686</strain>
    </source>
</reference>
<evidence type="ECO:0000313" key="1">
    <source>
        <dbReference type="EMBL" id="MRX75310.1"/>
    </source>
</evidence>
<comment type="caution">
    <text evidence="1">The sequence shown here is derived from an EMBL/GenBank/DDBJ whole genome shotgun (WGS) entry which is preliminary data.</text>
</comment>
<keyword evidence="2" id="KW-1185">Reference proteome</keyword>
<dbReference type="Proteomes" id="UP000487757">
    <property type="component" value="Unassembled WGS sequence"/>
</dbReference>
<dbReference type="EMBL" id="WKKH01000005">
    <property type="protein sequence ID" value="MRX75310.1"/>
    <property type="molecule type" value="Genomic_DNA"/>
</dbReference>
<name>A0A7K0FVQ4_9SPHI</name>
<protein>
    <submittedName>
        <fullName evidence="1">Uncharacterized protein</fullName>
    </submittedName>
</protein>
<organism evidence="1 2">
    <name type="scientific">Pedobacter petrophilus</name>
    <dbReference type="NCBI Taxonomy" id="1908241"/>
    <lineage>
        <taxon>Bacteria</taxon>
        <taxon>Pseudomonadati</taxon>
        <taxon>Bacteroidota</taxon>
        <taxon>Sphingobacteriia</taxon>
        <taxon>Sphingobacteriales</taxon>
        <taxon>Sphingobacteriaceae</taxon>
        <taxon>Pedobacter</taxon>
    </lineage>
</organism>
<dbReference type="RefSeq" id="WP_154279475.1">
    <property type="nucleotide sequence ID" value="NZ_JBHUJQ010000001.1"/>
</dbReference>
<gene>
    <name evidence="1" type="ORF">GJU39_04340</name>
</gene>
<dbReference type="AlphaFoldDB" id="A0A7K0FVQ4"/>
<proteinExistence type="predicted"/>
<accession>A0A7K0FVQ4</accession>
<sequence length="48" mass="5541">MPPVIAGMNLLYDLLKNINNLAFLNQIKFFVFPTADLYRVIKNKENGK</sequence>